<organism evidence="2 3">
    <name type="scientific">Pseudomonas fluorescens</name>
    <dbReference type="NCBI Taxonomy" id="294"/>
    <lineage>
        <taxon>Bacteria</taxon>
        <taxon>Pseudomonadati</taxon>
        <taxon>Pseudomonadota</taxon>
        <taxon>Gammaproteobacteria</taxon>
        <taxon>Pseudomonadales</taxon>
        <taxon>Pseudomonadaceae</taxon>
        <taxon>Pseudomonas</taxon>
    </lineage>
</organism>
<feature type="transmembrane region" description="Helical" evidence="1">
    <location>
        <begin position="247"/>
        <end position="272"/>
    </location>
</feature>
<dbReference type="AlphaFoldDB" id="A0A327N6H3"/>
<name>A0A327N6H3_PSEFL</name>
<feature type="transmembrane region" description="Helical" evidence="1">
    <location>
        <begin position="90"/>
        <end position="108"/>
    </location>
</feature>
<sequence length="361" mass="39745">MSFSVLWLIVYGLYRNGMSGMAYTLDTLLAPLLCMPLAARLSLKQCIGLLKLLSILLLANSCIALIEFFLKQRIWDVEFSSFGNFFRSTALMGHPLNNALILCSLALMLSRYSRFGMAFYLIISGLALFAFGARAATAIFFFTTFITSLWIAKNTRLKNSQGNKIKIALIPLLAIAVFGISSALFINTSIFDRIVSNLFVDASAMTRIDVWSIIDVMSQEEILLGASSDLAMNFSDVIGVGVIENYLIGWVFSFGIVGCGLLIISFLILLFRIFTLSDLYGKISIASFFVASLGNNSLSSKTPALFLILIAATLLIRIKSLSNQSTQKNDIEYNKLQLSNNWGLTSSTQIKASPLAKIRQS</sequence>
<keyword evidence="1" id="KW-0812">Transmembrane</keyword>
<feature type="transmembrane region" description="Helical" evidence="1">
    <location>
        <begin position="115"/>
        <end position="132"/>
    </location>
</feature>
<feature type="transmembrane region" description="Helical" evidence="1">
    <location>
        <begin position="50"/>
        <end position="70"/>
    </location>
</feature>
<keyword evidence="1" id="KW-1133">Transmembrane helix</keyword>
<evidence type="ECO:0000313" key="2">
    <source>
        <dbReference type="EMBL" id="RAI70741.1"/>
    </source>
</evidence>
<dbReference type="EMBL" id="QLIN01000003">
    <property type="protein sequence ID" value="RAI70741.1"/>
    <property type="molecule type" value="Genomic_DNA"/>
</dbReference>
<reference evidence="2 3" key="1">
    <citation type="submission" date="2018-06" db="EMBL/GenBank/DDBJ databases">
        <authorList>
            <person name="Zhirakovskaya E."/>
        </authorList>
    </citation>
    <scope>NUCLEOTIDE SEQUENCE [LARGE SCALE GENOMIC DNA]</scope>
    <source>
        <strain evidence="2 3">LY3</strain>
    </source>
</reference>
<feature type="transmembrane region" description="Helical" evidence="1">
    <location>
        <begin position="302"/>
        <end position="318"/>
    </location>
</feature>
<comment type="caution">
    <text evidence="2">The sequence shown here is derived from an EMBL/GenBank/DDBJ whole genome shotgun (WGS) entry which is preliminary data.</text>
</comment>
<dbReference type="Proteomes" id="UP000249493">
    <property type="component" value="Unassembled WGS sequence"/>
</dbReference>
<dbReference type="InterPro" id="IPR048041">
    <property type="entry name" value="VpsF-like"/>
</dbReference>
<evidence type="ECO:0000256" key="1">
    <source>
        <dbReference type="SAM" id="Phobius"/>
    </source>
</evidence>
<feature type="transmembrane region" description="Helical" evidence="1">
    <location>
        <begin position="20"/>
        <end position="38"/>
    </location>
</feature>
<gene>
    <name evidence="2" type="ORF">DOZ80_09705</name>
</gene>
<feature type="transmembrane region" description="Helical" evidence="1">
    <location>
        <begin position="167"/>
        <end position="186"/>
    </location>
</feature>
<dbReference type="NCBIfam" id="NF038256">
    <property type="entry name" value="exopoly_VpsF"/>
    <property type="match status" value="1"/>
</dbReference>
<proteinExistence type="predicted"/>
<keyword evidence="1" id="KW-0472">Membrane</keyword>
<accession>A0A327N6H3</accession>
<protein>
    <submittedName>
        <fullName evidence="2">Uncharacterized protein</fullName>
    </submittedName>
</protein>
<evidence type="ECO:0000313" key="3">
    <source>
        <dbReference type="Proteomes" id="UP000249493"/>
    </source>
</evidence>